<dbReference type="Pfam" id="PF13577">
    <property type="entry name" value="SnoaL_4"/>
    <property type="match status" value="1"/>
</dbReference>
<protein>
    <recommendedName>
        <fullName evidence="1">SnoaL-like domain-containing protein</fullName>
    </recommendedName>
</protein>
<dbReference type="InterPro" id="IPR032710">
    <property type="entry name" value="NTF2-like_dom_sf"/>
</dbReference>
<gene>
    <name evidence="2" type="ORF">BU26DRAFT_607648</name>
</gene>
<dbReference type="EMBL" id="ML987200">
    <property type="protein sequence ID" value="KAF2245388.1"/>
    <property type="molecule type" value="Genomic_DNA"/>
</dbReference>
<dbReference type="RefSeq" id="XP_033680392.1">
    <property type="nucleotide sequence ID" value="XM_033835774.1"/>
</dbReference>
<proteinExistence type="predicted"/>
<organism evidence="2 3">
    <name type="scientific">Trematosphaeria pertusa</name>
    <dbReference type="NCBI Taxonomy" id="390896"/>
    <lineage>
        <taxon>Eukaryota</taxon>
        <taxon>Fungi</taxon>
        <taxon>Dikarya</taxon>
        <taxon>Ascomycota</taxon>
        <taxon>Pezizomycotina</taxon>
        <taxon>Dothideomycetes</taxon>
        <taxon>Pleosporomycetidae</taxon>
        <taxon>Pleosporales</taxon>
        <taxon>Massarineae</taxon>
        <taxon>Trematosphaeriaceae</taxon>
        <taxon>Trematosphaeria</taxon>
    </lineage>
</organism>
<dbReference type="GeneID" id="54589104"/>
<reference evidence="2" key="1">
    <citation type="journal article" date="2020" name="Stud. Mycol.">
        <title>101 Dothideomycetes genomes: a test case for predicting lifestyles and emergence of pathogens.</title>
        <authorList>
            <person name="Haridas S."/>
            <person name="Albert R."/>
            <person name="Binder M."/>
            <person name="Bloem J."/>
            <person name="Labutti K."/>
            <person name="Salamov A."/>
            <person name="Andreopoulos B."/>
            <person name="Baker S."/>
            <person name="Barry K."/>
            <person name="Bills G."/>
            <person name="Bluhm B."/>
            <person name="Cannon C."/>
            <person name="Castanera R."/>
            <person name="Culley D."/>
            <person name="Daum C."/>
            <person name="Ezra D."/>
            <person name="Gonzalez J."/>
            <person name="Henrissat B."/>
            <person name="Kuo A."/>
            <person name="Liang C."/>
            <person name="Lipzen A."/>
            <person name="Lutzoni F."/>
            <person name="Magnuson J."/>
            <person name="Mondo S."/>
            <person name="Nolan M."/>
            <person name="Ohm R."/>
            <person name="Pangilinan J."/>
            <person name="Park H.-J."/>
            <person name="Ramirez L."/>
            <person name="Alfaro M."/>
            <person name="Sun H."/>
            <person name="Tritt A."/>
            <person name="Yoshinaga Y."/>
            <person name="Zwiers L.-H."/>
            <person name="Turgeon B."/>
            <person name="Goodwin S."/>
            <person name="Spatafora J."/>
            <person name="Crous P."/>
            <person name="Grigoriev I."/>
        </authorList>
    </citation>
    <scope>NUCLEOTIDE SEQUENCE</scope>
    <source>
        <strain evidence="2">CBS 122368</strain>
    </source>
</reference>
<dbReference type="Proteomes" id="UP000800094">
    <property type="component" value="Unassembled WGS sequence"/>
</dbReference>
<dbReference type="AlphaFoldDB" id="A0A6A6I5R4"/>
<accession>A0A6A6I5R4</accession>
<evidence type="ECO:0000313" key="2">
    <source>
        <dbReference type="EMBL" id="KAF2245388.1"/>
    </source>
</evidence>
<dbReference type="OrthoDB" id="2533647at2759"/>
<dbReference type="SUPFAM" id="SSF54427">
    <property type="entry name" value="NTF2-like"/>
    <property type="match status" value="1"/>
</dbReference>
<dbReference type="InterPro" id="IPR037401">
    <property type="entry name" value="SnoaL-like"/>
</dbReference>
<keyword evidence="3" id="KW-1185">Reference proteome</keyword>
<feature type="domain" description="SnoaL-like" evidence="1">
    <location>
        <begin position="58"/>
        <end position="150"/>
    </location>
</feature>
<name>A0A6A6I5R4_9PLEO</name>
<evidence type="ECO:0000259" key="1">
    <source>
        <dbReference type="Pfam" id="PF13577"/>
    </source>
</evidence>
<evidence type="ECO:0000313" key="3">
    <source>
        <dbReference type="Proteomes" id="UP000800094"/>
    </source>
</evidence>
<sequence length="182" mass="21524">MRHELIRFRNDAIMTATSCLREFINMSWDEQPRIYDNSTAARDPPYERDPQHGTDADVLERMKIREICEGWGTYRDTAEWENYASMFQPEAIIEISWIQCRIGDFIEKSKEGFAKQTPHGPFPYILHRINGQTIDLQRTRAVSKMKVTIESRLNIDEVEVDNEADCRFFFLWAREGYFVCEV</sequence>
<dbReference type="Gene3D" id="3.10.450.50">
    <property type="match status" value="1"/>
</dbReference>